<name>A0A4R6SFY3_LABRH</name>
<dbReference type="AlphaFoldDB" id="A0A4R6SFY3"/>
<accession>A0A4R6SFY3</accession>
<evidence type="ECO:0000259" key="1">
    <source>
        <dbReference type="Pfam" id="PF13910"/>
    </source>
</evidence>
<sequence>MRLPHVSAARAPESENSATLDNLLSIIYGMSSTAFESLQFDLSPERITALAAMTDEAAAGATAGWHEISGALQADREAADVDAIATAFDYRMSEAGEDAESVFASAWTIGGKTYPAPPSALPTSVADLWEKVSERASSSPVRARLHDLLFTLRRQPRHIHAEPACVAYQELSKQDWIPLYRALALVRTLDIARQMGRDDLAQSAVEQMITDAREYIKDAEWHPGVSMRLVDRLVAEKKPPDEVDDLLAAARARYAADPHIEVEVATLQRRRAKGDTAELERIDREIAAIWLAAAENSSGIQKVGHLTPAIEYARNHGHNDMADQATRTLQSIESDELEMQSFRSTIDVPREKIDQWIDRFADHDWRTGLLHFSRGDGGHPPSGHIDNNRAQVDVLRQEAPLLSMTTRVMLGGDGLPRWQPQNDDDRELQQLAFVESFTMRVCAPLFDQALLAIGARHNPSREELEGLFAERPAVTPDIARVLADSLLRFWSGDHEACAYLLAPKIETMLRNLARGLDEAVYQTQRSNTPGKYVGVGVLLRILGKRGLDESWGRYLAMLLSSPMGFNIRNELAHGFFEDIPRPLVALLIQAALYVTTLHPGAA</sequence>
<comment type="caution">
    <text evidence="2">The sequence shown here is derived from an EMBL/GenBank/DDBJ whole genome shotgun (WGS) entry which is preliminary data.</text>
</comment>
<reference evidence="2 3" key="1">
    <citation type="submission" date="2019-03" db="EMBL/GenBank/DDBJ databases">
        <title>Genomic Encyclopedia of Type Strains, Phase IV (KMG-IV): sequencing the most valuable type-strain genomes for metagenomic binning, comparative biology and taxonomic classification.</title>
        <authorList>
            <person name="Goeker M."/>
        </authorList>
    </citation>
    <scope>NUCLEOTIDE SEQUENCE [LARGE SCALE GENOMIC DNA]</scope>
    <source>
        <strain evidence="2 3">DSM 45361</strain>
    </source>
</reference>
<feature type="domain" description="DUF4209" evidence="1">
    <location>
        <begin position="547"/>
        <end position="588"/>
    </location>
</feature>
<evidence type="ECO:0000313" key="3">
    <source>
        <dbReference type="Proteomes" id="UP000295444"/>
    </source>
</evidence>
<dbReference type="Pfam" id="PF13910">
    <property type="entry name" value="DUF4209"/>
    <property type="match status" value="1"/>
</dbReference>
<proteinExistence type="predicted"/>
<dbReference type="InterPro" id="IPR025209">
    <property type="entry name" value="DUF4209"/>
</dbReference>
<organism evidence="2 3">
    <name type="scientific">Labedaea rhizosphaerae</name>
    <dbReference type="NCBI Taxonomy" id="598644"/>
    <lineage>
        <taxon>Bacteria</taxon>
        <taxon>Bacillati</taxon>
        <taxon>Actinomycetota</taxon>
        <taxon>Actinomycetes</taxon>
        <taxon>Pseudonocardiales</taxon>
        <taxon>Pseudonocardiaceae</taxon>
        <taxon>Labedaea</taxon>
    </lineage>
</organism>
<dbReference type="EMBL" id="SNXZ01000002">
    <property type="protein sequence ID" value="TDQ00583.1"/>
    <property type="molecule type" value="Genomic_DNA"/>
</dbReference>
<gene>
    <name evidence="2" type="ORF">EV186_102444</name>
</gene>
<protein>
    <submittedName>
        <fullName evidence="2">Uncharacterized protein DUF4209</fullName>
    </submittedName>
</protein>
<evidence type="ECO:0000313" key="2">
    <source>
        <dbReference type="EMBL" id="TDQ00583.1"/>
    </source>
</evidence>
<dbReference type="Proteomes" id="UP000295444">
    <property type="component" value="Unassembled WGS sequence"/>
</dbReference>
<dbReference type="OrthoDB" id="4670891at2"/>
<keyword evidence="3" id="KW-1185">Reference proteome</keyword>